<reference evidence="2" key="3">
    <citation type="submission" date="2020-12" db="UniProtKB">
        <authorList>
            <consortium name="EnsemblPlants"/>
        </authorList>
    </citation>
    <scope>IDENTIFICATION</scope>
</reference>
<dbReference type="EnsemblPlants" id="Pp3c25_14190V3.2">
    <property type="protein sequence ID" value="PAC:32980545.CDS.1"/>
    <property type="gene ID" value="Pp3c25_14190"/>
</dbReference>
<dbReference type="Gramene" id="Pp3c25_14190V3.1">
    <property type="protein sequence ID" value="PAC:32980544.CDS.1"/>
    <property type="gene ID" value="Pp3c25_14190"/>
</dbReference>
<dbReference type="Gramene" id="Pp3c25_14190V3.2">
    <property type="protein sequence ID" value="PAC:32980545.CDS.1"/>
    <property type="gene ID" value="Pp3c25_14190"/>
</dbReference>
<dbReference type="EnsemblPlants" id="Pp3c25_14190V3.1">
    <property type="protein sequence ID" value="PAC:32980544.CDS.1"/>
    <property type="gene ID" value="Pp3c25_14190"/>
</dbReference>
<protein>
    <submittedName>
        <fullName evidence="1 2">Uncharacterized protein</fullName>
    </submittedName>
</protein>
<dbReference type="EMBL" id="ABEU02000025">
    <property type="protein sequence ID" value="PNR27789.1"/>
    <property type="molecule type" value="Genomic_DNA"/>
</dbReference>
<name>A0A2K1IET7_PHYPA</name>
<gene>
    <name evidence="1" type="ORF">PHYPA_029941</name>
</gene>
<proteinExistence type="predicted"/>
<organism evidence="1">
    <name type="scientific">Physcomitrium patens</name>
    <name type="common">Spreading-leaved earth moss</name>
    <name type="synonym">Physcomitrella patens</name>
    <dbReference type="NCBI Taxonomy" id="3218"/>
    <lineage>
        <taxon>Eukaryota</taxon>
        <taxon>Viridiplantae</taxon>
        <taxon>Streptophyta</taxon>
        <taxon>Embryophyta</taxon>
        <taxon>Bryophyta</taxon>
        <taxon>Bryophytina</taxon>
        <taxon>Bryopsida</taxon>
        <taxon>Funariidae</taxon>
        <taxon>Funariales</taxon>
        <taxon>Funariaceae</taxon>
        <taxon>Physcomitrium</taxon>
    </lineage>
</organism>
<sequence length="74" mass="8023">MFNSGADAVCDFGMAKLYSSPERLNPITLVARFELASHSVCIRNHKTQILISPESVSQSIACLANALIDVQSIE</sequence>
<dbReference type="Proteomes" id="UP000006727">
    <property type="component" value="Chromosome 25"/>
</dbReference>
<reference evidence="1 3" key="1">
    <citation type="journal article" date="2008" name="Science">
        <title>The Physcomitrella genome reveals evolutionary insights into the conquest of land by plants.</title>
        <authorList>
            <person name="Rensing S."/>
            <person name="Lang D."/>
            <person name="Zimmer A."/>
            <person name="Terry A."/>
            <person name="Salamov A."/>
            <person name="Shapiro H."/>
            <person name="Nishiyama T."/>
            <person name="Perroud P.-F."/>
            <person name="Lindquist E."/>
            <person name="Kamisugi Y."/>
            <person name="Tanahashi T."/>
            <person name="Sakakibara K."/>
            <person name="Fujita T."/>
            <person name="Oishi K."/>
            <person name="Shin-I T."/>
            <person name="Kuroki Y."/>
            <person name="Toyoda A."/>
            <person name="Suzuki Y."/>
            <person name="Hashimoto A."/>
            <person name="Yamaguchi K."/>
            <person name="Sugano A."/>
            <person name="Kohara Y."/>
            <person name="Fujiyama A."/>
            <person name="Anterola A."/>
            <person name="Aoki S."/>
            <person name="Ashton N."/>
            <person name="Barbazuk W.B."/>
            <person name="Barker E."/>
            <person name="Bennetzen J."/>
            <person name="Bezanilla M."/>
            <person name="Blankenship R."/>
            <person name="Cho S.H."/>
            <person name="Dutcher S."/>
            <person name="Estelle M."/>
            <person name="Fawcett J.A."/>
            <person name="Gundlach H."/>
            <person name="Hanada K."/>
            <person name="Heyl A."/>
            <person name="Hicks K.A."/>
            <person name="Hugh J."/>
            <person name="Lohr M."/>
            <person name="Mayer K."/>
            <person name="Melkozernov A."/>
            <person name="Murata T."/>
            <person name="Nelson D."/>
            <person name="Pils B."/>
            <person name="Prigge M."/>
            <person name="Reiss B."/>
            <person name="Renner T."/>
            <person name="Rombauts S."/>
            <person name="Rushton P."/>
            <person name="Sanderfoot A."/>
            <person name="Schween G."/>
            <person name="Shiu S.-H."/>
            <person name="Stueber K."/>
            <person name="Theodoulou F.L."/>
            <person name="Tu H."/>
            <person name="Van de Peer Y."/>
            <person name="Verrier P.J."/>
            <person name="Waters E."/>
            <person name="Wood A."/>
            <person name="Yang L."/>
            <person name="Cove D."/>
            <person name="Cuming A."/>
            <person name="Hasebe M."/>
            <person name="Lucas S."/>
            <person name="Mishler D.B."/>
            <person name="Reski R."/>
            <person name="Grigoriev I."/>
            <person name="Quatrano R.S."/>
            <person name="Boore J.L."/>
        </authorList>
    </citation>
    <scope>NUCLEOTIDE SEQUENCE [LARGE SCALE GENOMIC DNA]</scope>
    <source>
        <strain evidence="2 3">cv. Gransden 2004</strain>
    </source>
</reference>
<dbReference type="InParanoid" id="A0A2K1IET7"/>
<keyword evidence="3" id="KW-1185">Reference proteome</keyword>
<evidence type="ECO:0000313" key="2">
    <source>
        <dbReference type="EnsemblPlants" id="PAC:32980544.CDS.1"/>
    </source>
</evidence>
<dbReference type="AlphaFoldDB" id="A0A2K1IET7"/>
<accession>A0A2K1IET7</accession>
<evidence type="ECO:0000313" key="3">
    <source>
        <dbReference type="Proteomes" id="UP000006727"/>
    </source>
</evidence>
<evidence type="ECO:0000313" key="1">
    <source>
        <dbReference type="EMBL" id="PNR27789.1"/>
    </source>
</evidence>
<reference evidence="1 3" key="2">
    <citation type="journal article" date="2018" name="Plant J.">
        <title>The Physcomitrella patens chromosome-scale assembly reveals moss genome structure and evolution.</title>
        <authorList>
            <person name="Lang D."/>
            <person name="Ullrich K.K."/>
            <person name="Murat F."/>
            <person name="Fuchs J."/>
            <person name="Jenkins J."/>
            <person name="Haas F.B."/>
            <person name="Piednoel M."/>
            <person name="Gundlach H."/>
            <person name="Van Bel M."/>
            <person name="Meyberg R."/>
            <person name="Vives C."/>
            <person name="Morata J."/>
            <person name="Symeonidi A."/>
            <person name="Hiss M."/>
            <person name="Muchero W."/>
            <person name="Kamisugi Y."/>
            <person name="Saleh O."/>
            <person name="Blanc G."/>
            <person name="Decker E.L."/>
            <person name="van Gessel N."/>
            <person name="Grimwood J."/>
            <person name="Hayes R.D."/>
            <person name="Graham S.W."/>
            <person name="Gunter L.E."/>
            <person name="McDaniel S.F."/>
            <person name="Hoernstein S.N.W."/>
            <person name="Larsson A."/>
            <person name="Li F.W."/>
            <person name="Perroud P.F."/>
            <person name="Phillips J."/>
            <person name="Ranjan P."/>
            <person name="Rokshar D.S."/>
            <person name="Rothfels C.J."/>
            <person name="Schneider L."/>
            <person name="Shu S."/>
            <person name="Stevenson D.W."/>
            <person name="Thummler F."/>
            <person name="Tillich M."/>
            <person name="Villarreal Aguilar J.C."/>
            <person name="Widiez T."/>
            <person name="Wong G.K."/>
            <person name="Wymore A."/>
            <person name="Zhang Y."/>
            <person name="Zimmer A.D."/>
            <person name="Quatrano R.S."/>
            <person name="Mayer K.F.X."/>
            <person name="Goodstein D."/>
            <person name="Casacuberta J.M."/>
            <person name="Vandepoele K."/>
            <person name="Reski R."/>
            <person name="Cuming A.C."/>
            <person name="Tuskan G.A."/>
            <person name="Maumus F."/>
            <person name="Salse J."/>
            <person name="Schmutz J."/>
            <person name="Rensing S.A."/>
        </authorList>
    </citation>
    <scope>NUCLEOTIDE SEQUENCE [LARGE SCALE GENOMIC DNA]</scope>
    <source>
        <strain evidence="2 3">cv. Gransden 2004</strain>
    </source>
</reference>